<name>A0ABS6BLD9_9SPHN</name>
<evidence type="ECO:0000313" key="2">
    <source>
        <dbReference type="Proteomes" id="UP000776276"/>
    </source>
</evidence>
<dbReference type="Proteomes" id="UP000776276">
    <property type="component" value="Unassembled WGS sequence"/>
</dbReference>
<sequence>MTYCVGMLLAQGLVMIADTRTNAGVDNISSYRKLHMLADDEDRLVAVATAGNLSITQTTLGLLAEGVAIDPDDPTPRRVSEMPSMFRVAQLVGRALAITRGQMKEGLEADKVPSTASLLLGGRIGREPLKLFNIYSAGNFVECLPDQPFVQIGETKYGKPILDRALTYDTPLEEAVKVGLISFDSTIRSNLAVGRPLDLIVVPADPARRHLQRRIATNDAYFDDLSARWSMLLQEARDIIPDPPFMAGWLAGE</sequence>
<accession>A0ABS6BLD9</accession>
<dbReference type="RefSeq" id="WP_216324661.1">
    <property type="nucleotide sequence ID" value="NZ_JAHKRT010000005.1"/>
</dbReference>
<organism evidence="1 2">
    <name type="scientific">Sphingomonas quercus</name>
    <dbReference type="NCBI Taxonomy" id="2842451"/>
    <lineage>
        <taxon>Bacteria</taxon>
        <taxon>Pseudomonadati</taxon>
        <taxon>Pseudomonadota</taxon>
        <taxon>Alphaproteobacteria</taxon>
        <taxon>Sphingomonadales</taxon>
        <taxon>Sphingomonadaceae</taxon>
        <taxon>Sphingomonas</taxon>
    </lineage>
</organism>
<proteinExistence type="predicted"/>
<protein>
    <submittedName>
        <fullName evidence="1">Peptidase</fullName>
    </submittedName>
</protein>
<dbReference type="PIRSF" id="PIRSF009120">
    <property type="entry name" value="UCP009120_prtse"/>
    <property type="match status" value="1"/>
</dbReference>
<gene>
    <name evidence="1" type="ORF">KOF26_11230</name>
</gene>
<keyword evidence="2" id="KW-1185">Reference proteome</keyword>
<comment type="caution">
    <text evidence="1">The sequence shown here is derived from an EMBL/GenBank/DDBJ whole genome shotgun (WGS) entry which is preliminary data.</text>
</comment>
<dbReference type="InterPro" id="IPR016545">
    <property type="entry name" value="UCP009120_prtse"/>
</dbReference>
<dbReference type="EMBL" id="JAHKRT010000005">
    <property type="protein sequence ID" value="MBU3078442.1"/>
    <property type="molecule type" value="Genomic_DNA"/>
</dbReference>
<reference evidence="1 2" key="1">
    <citation type="submission" date="2021-06" db="EMBL/GenBank/DDBJ databases">
        <title>Sphingomonas sp. XMGL2, whole genome shotgun sequencing project.</title>
        <authorList>
            <person name="Zhao G."/>
            <person name="Shen L."/>
        </authorList>
    </citation>
    <scope>NUCLEOTIDE SEQUENCE [LARGE SCALE GENOMIC DNA]</scope>
    <source>
        <strain evidence="1 2">XMGL2</strain>
    </source>
</reference>
<evidence type="ECO:0000313" key="1">
    <source>
        <dbReference type="EMBL" id="MBU3078442.1"/>
    </source>
</evidence>